<sequence>MALPLGSAVGAIEKIIAGAASVVGYRHGTEEPQHSTEELGDGVQLRRYGPRVAAETTVRADEVAARNRGFRTLARYIFGANHTRSAILMTAPVEQQGAARAGRQIPMTAPVAQQARGDQEWVIRFFMPSDQTLDTLPEPDDAAVRLVEVPPELIAVRRFTGSRSSRAVATETDRLMNTLREFGFETTGAAAAWFYDPPWTLPLLRRNEVAVTVSAP</sequence>
<dbReference type="AlphaFoldDB" id="A0A7D6E1Q8"/>
<keyword evidence="2" id="KW-1185">Reference proteome</keyword>
<evidence type="ECO:0000313" key="1">
    <source>
        <dbReference type="EMBL" id="QLL09029.1"/>
    </source>
</evidence>
<gene>
    <name evidence="1" type="ORF">H0P51_09135</name>
</gene>
<evidence type="ECO:0000313" key="2">
    <source>
        <dbReference type="Proteomes" id="UP000510682"/>
    </source>
</evidence>
<name>A0A7D6E1Q8_9MYCO</name>
<dbReference type="InterPro" id="IPR006917">
    <property type="entry name" value="SOUL_heme-bd"/>
</dbReference>
<dbReference type="PANTHER" id="PTHR11220:SF58">
    <property type="entry name" value="SOUL HEME-BINDING FAMILY PROTEIN"/>
    <property type="match status" value="1"/>
</dbReference>
<dbReference type="Gene3D" id="3.20.80.10">
    <property type="entry name" value="Regulatory factor, effector binding domain"/>
    <property type="match status" value="1"/>
</dbReference>
<dbReference type="SUPFAM" id="SSF55136">
    <property type="entry name" value="Probable bacterial effector-binding domain"/>
    <property type="match status" value="1"/>
</dbReference>
<reference evidence="1" key="1">
    <citation type="submission" date="2020-07" db="EMBL/GenBank/DDBJ databases">
        <title>Description of Mycobacterium gordonae subsp. intergordonae subsp.nov. and Mycobacterium gordonae subsp. gordonae subsp. nov.</title>
        <authorList>
            <person name="Huang H."/>
        </authorList>
    </citation>
    <scope>NUCLEOTIDE SEQUENCE [LARGE SCALE GENOMIC DNA]</scope>
    <source>
        <strain evidence="1">24T</strain>
    </source>
</reference>
<proteinExistence type="predicted"/>
<dbReference type="Pfam" id="PF04832">
    <property type="entry name" value="SOUL"/>
    <property type="match status" value="1"/>
</dbReference>
<dbReference type="PANTHER" id="PTHR11220">
    <property type="entry name" value="HEME-BINDING PROTEIN-RELATED"/>
    <property type="match status" value="1"/>
</dbReference>
<reference evidence="1" key="2">
    <citation type="submission" date="2020-07" db="EMBL/GenBank/DDBJ databases">
        <authorList>
            <person name="Yu X."/>
        </authorList>
    </citation>
    <scope>NUCLEOTIDE SEQUENCE [LARGE SCALE GENOMIC DNA]</scope>
    <source>
        <strain evidence="1">24T</strain>
    </source>
</reference>
<dbReference type="InterPro" id="IPR011256">
    <property type="entry name" value="Reg_factor_effector_dom_sf"/>
</dbReference>
<dbReference type="EMBL" id="CP059165">
    <property type="protein sequence ID" value="QLL09029.1"/>
    <property type="molecule type" value="Genomic_DNA"/>
</dbReference>
<accession>A0A7D6E1Q8</accession>
<organism evidence="1 2">
    <name type="scientific">Mycobacterium vicinigordonae</name>
    <dbReference type="NCBI Taxonomy" id="1719132"/>
    <lineage>
        <taxon>Bacteria</taxon>
        <taxon>Bacillati</taxon>
        <taxon>Actinomycetota</taxon>
        <taxon>Actinomycetes</taxon>
        <taxon>Mycobacteriales</taxon>
        <taxon>Mycobacteriaceae</taxon>
        <taxon>Mycobacterium</taxon>
    </lineage>
</organism>
<dbReference type="RefSeq" id="WP_180917614.1">
    <property type="nucleotide sequence ID" value="NZ_CP059165.1"/>
</dbReference>
<dbReference type="Proteomes" id="UP000510682">
    <property type="component" value="Chromosome"/>
</dbReference>
<protein>
    <submittedName>
        <fullName evidence="1">Heme-binding protein</fullName>
    </submittedName>
</protein>
<dbReference type="KEGG" id="mgor:H0P51_09135"/>